<evidence type="ECO:0000256" key="1">
    <source>
        <dbReference type="ARBA" id="ARBA00000198"/>
    </source>
</evidence>
<evidence type="ECO:0000256" key="4">
    <source>
        <dbReference type="ARBA" id="ARBA00022679"/>
    </source>
</evidence>
<keyword evidence="8" id="KW-0289">Folate biosynthesis</keyword>
<evidence type="ECO:0000313" key="10">
    <source>
        <dbReference type="EMBL" id="KUK47088.1"/>
    </source>
</evidence>
<evidence type="ECO:0000256" key="2">
    <source>
        <dbReference type="ARBA" id="ARBA00005051"/>
    </source>
</evidence>
<evidence type="ECO:0000259" key="9">
    <source>
        <dbReference type="PROSITE" id="PS00794"/>
    </source>
</evidence>
<feature type="domain" description="7,8-dihydro-6-hydroxymethylpterin-pyrophosphokinase" evidence="9">
    <location>
        <begin position="86"/>
        <end position="97"/>
    </location>
</feature>
<dbReference type="SUPFAM" id="SSF55083">
    <property type="entry name" value="6-hydroxymethyl-7,8-dihydropterin pyrophosphokinase, HPPK"/>
    <property type="match status" value="1"/>
</dbReference>
<dbReference type="Proteomes" id="UP000064249">
    <property type="component" value="Unassembled WGS sequence"/>
</dbReference>
<gene>
    <name evidence="10" type="ORF">XD73_0034</name>
</gene>
<dbReference type="GO" id="GO:0046654">
    <property type="term" value="P:tetrahydrofolate biosynthetic process"/>
    <property type="evidence" value="ECO:0007669"/>
    <property type="project" value="UniProtKB-UniPathway"/>
</dbReference>
<keyword evidence="5" id="KW-0547">Nucleotide-binding</keyword>
<comment type="caution">
    <text evidence="10">The sequence shown here is derived from an EMBL/GenBank/DDBJ whole genome shotgun (WGS) entry which is preliminary data.</text>
</comment>
<dbReference type="PROSITE" id="PS00794">
    <property type="entry name" value="HPPK"/>
    <property type="match status" value="1"/>
</dbReference>
<sequence>MHTAYLLIGSNIQPKSNIQAALDLLRKSCSIVECSGIWKTTAYGSSGPDFLNIVVKIDTTCDRQSIKAEIINPIETQLKRERFPDRNAPRTIDVDIIIYDGEVIDQGLWDKFFITVPVAELLPELKDPDSGRFLQDTAQEMIDQGLASFYANCL</sequence>
<proteinExistence type="predicted"/>
<dbReference type="GO" id="GO:0046656">
    <property type="term" value="P:folic acid biosynthetic process"/>
    <property type="evidence" value="ECO:0007669"/>
    <property type="project" value="UniProtKB-KW"/>
</dbReference>
<dbReference type="EMBL" id="LGFU01000001">
    <property type="protein sequence ID" value="KUK47088.1"/>
    <property type="molecule type" value="Genomic_DNA"/>
</dbReference>
<protein>
    <recommendedName>
        <fullName evidence="3">2-amino-4-hydroxy-6-hydroxymethyldihydropteridine diphosphokinase</fullName>
        <ecNumber evidence="3">2.7.6.3</ecNumber>
    </recommendedName>
</protein>
<dbReference type="GO" id="GO:0005524">
    <property type="term" value="F:ATP binding"/>
    <property type="evidence" value="ECO:0007669"/>
    <property type="project" value="UniProtKB-KW"/>
</dbReference>
<comment type="pathway">
    <text evidence="2">Cofactor biosynthesis; tetrahydrofolate biosynthesis; 2-amino-4-hydroxy-6-hydroxymethyl-7,8-dihydropteridine diphosphate from 7,8-dihydroneopterin triphosphate: step 4/4.</text>
</comment>
<keyword evidence="6 10" id="KW-0418">Kinase</keyword>
<accession>A0A101FZC8</accession>
<dbReference type="EC" id="2.7.6.3" evidence="3"/>
<dbReference type="InterPro" id="IPR035907">
    <property type="entry name" value="Hppk_sf"/>
</dbReference>
<comment type="catalytic activity">
    <reaction evidence="1">
        <text>6-hydroxymethyl-7,8-dihydropterin + ATP = (7,8-dihydropterin-6-yl)methyl diphosphate + AMP + H(+)</text>
        <dbReference type="Rhea" id="RHEA:11412"/>
        <dbReference type="ChEBI" id="CHEBI:15378"/>
        <dbReference type="ChEBI" id="CHEBI:30616"/>
        <dbReference type="ChEBI" id="CHEBI:44841"/>
        <dbReference type="ChEBI" id="CHEBI:72950"/>
        <dbReference type="ChEBI" id="CHEBI:456215"/>
        <dbReference type="EC" id="2.7.6.3"/>
    </reaction>
</comment>
<evidence type="ECO:0000256" key="8">
    <source>
        <dbReference type="ARBA" id="ARBA00022909"/>
    </source>
</evidence>
<name>A0A101FZC8_9CHLR</name>
<dbReference type="UniPathway" id="UPA00077">
    <property type="reaction ID" value="UER00155"/>
</dbReference>
<reference evidence="10 11" key="1">
    <citation type="journal article" date="2015" name="MBio">
        <title>Genome-Resolved Metagenomic Analysis Reveals Roles for Candidate Phyla and Other Microbial Community Members in Biogeochemical Transformations in Oil Reservoirs.</title>
        <authorList>
            <person name="Hu P."/>
            <person name="Tom L."/>
            <person name="Singh A."/>
            <person name="Thomas B.C."/>
            <person name="Baker B.J."/>
            <person name="Piceno Y.M."/>
            <person name="Andersen G.L."/>
            <person name="Banfield J.F."/>
        </authorList>
    </citation>
    <scope>NUCLEOTIDE SEQUENCE [LARGE SCALE GENOMIC DNA]</scope>
    <source>
        <strain evidence="10">46_16</strain>
    </source>
</reference>
<evidence type="ECO:0000313" key="11">
    <source>
        <dbReference type="Proteomes" id="UP000064249"/>
    </source>
</evidence>
<evidence type="ECO:0000256" key="6">
    <source>
        <dbReference type="ARBA" id="ARBA00022777"/>
    </source>
</evidence>
<evidence type="ECO:0000256" key="7">
    <source>
        <dbReference type="ARBA" id="ARBA00022840"/>
    </source>
</evidence>
<evidence type="ECO:0000256" key="3">
    <source>
        <dbReference type="ARBA" id="ARBA00013253"/>
    </source>
</evidence>
<dbReference type="AlphaFoldDB" id="A0A101FZC8"/>
<dbReference type="Gene3D" id="3.30.70.560">
    <property type="entry name" value="7,8-Dihydro-6-hydroxymethylpterin-pyrophosphokinase HPPK"/>
    <property type="match status" value="1"/>
</dbReference>
<dbReference type="NCBIfam" id="TIGR01498">
    <property type="entry name" value="folK"/>
    <property type="match status" value="1"/>
</dbReference>
<keyword evidence="7" id="KW-0067">ATP-binding</keyword>
<organism evidence="10 11">
    <name type="scientific">Anaerolinea thermophila</name>
    <dbReference type="NCBI Taxonomy" id="167964"/>
    <lineage>
        <taxon>Bacteria</taxon>
        <taxon>Bacillati</taxon>
        <taxon>Chloroflexota</taxon>
        <taxon>Anaerolineae</taxon>
        <taxon>Anaerolineales</taxon>
        <taxon>Anaerolineaceae</taxon>
        <taxon>Anaerolinea</taxon>
    </lineage>
</organism>
<dbReference type="PANTHER" id="PTHR43071:SF1">
    <property type="entry name" value="2-AMINO-4-HYDROXY-6-HYDROXYMETHYLDIHYDROPTERIDINE PYROPHOSPHOKINASE"/>
    <property type="match status" value="1"/>
</dbReference>
<evidence type="ECO:0000256" key="5">
    <source>
        <dbReference type="ARBA" id="ARBA00022741"/>
    </source>
</evidence>
<keyword evidence="4" id="KW-0808">Transferase</keyword>
<dbReference type="InterPro" id="IPR000550">
    <property type="entry name" value="Hppk"/>
</dbReference>
<dbReference type="PANTHER" id="PTHR43071">
    <property type="entry name" value="2-AMINO-4-HYDROXY-6-HYDROXYMETHYLDIHYDROPTERIDINE PYROPHOSPHOKINASE"/>
    <property type="match status" value="1"/>
</dbReference>
<dbReference type="GO" id="GO:0003848">
    <property type="term" value="F:2-amino-4-hydroxy-6-hydroxymethyldihydropteridine diphosphokinase activity"/>
    <property type="evidence" value="ECO:0007669"/>
    <property type="project" value="UniProtKB-EC"/>
</dbReference>
<dbReference type="GO" id="GO:0016301">
    <property type="term" value="F:kinase activity"/>
    <property type="evidence" value="ECO:0007669"/>
    <property type="project" value="UniProtKB-KW"/>
</dbReference>
<dbReference type="Pfam" id="PF01288">
    <property type="entry name" value="HPPK"/>
    <property type="match status" value="1"/>
</dbReference>